<dbReference type="AlphaFoldDB" id="A0A0B4XB52"/>
<dbReference type="KEGG" id="rga:RGR602_PC01209"/>
<proteinExistence type="predicted"/>
<keyword evidence="2" id="KW-1185">Reference proteome</keyword>
<keyword evidence="1" id="KW-0614">Plasmid</keyword>
<geneLocation type="plasmid" evidence="1 2">
    <name>pRgalR602c</name>
</geneLocation>
<gene>
    <name evidence="1" type="ORF">RGR602_PC01209</name>
</gene>
<organism evidence="1 2">
    <name type="scientific">Rhizobium gallicum bv. gallicum R602sp</name>
    <dbReference type="NCBI Taxonomy" id="1041138"/>
    <lineage>
        <taxon>Bacteria</taxon>
        <taxon>Pseudomonadati</taxon>
        <taxon>Pseudomonadota</taxon>
        <taxon>Alphaproteobacteria</taxon>
        <taxon>Hyphomicrobiales</taxon>
        <taxon>Rhizobiaceae</taxon>
        <taxon>Rhizobium/Agrobacterium group</taxon>
        <taxon>Rhizobium</taxon>
    </lineage>
</organism>
<dbReference type="HOGENOM" id="CLU_2702244_0_0_5"/>
<sequence>MVETCINRAADVRSALEFSSTSPTASTMRGRCALLQAHDKGPLSFEPFAAELSVGKALSVDGEPAFRLAIACP</sequence>
<dbReference type="EMBL" id="CP006880">
    <property type="protein sequence ID" value="AJD45239.1"/>
    <property type="molecule type" value="Genomic_DNA"/>
</dbReference>
<reference evidence="1 2" key="1">
    <citation type="submission" date="2013-11" db="EMBL/GenBank/DDBJ databases">
        <title>Complete genome sequence of Rhizobium gallicum bv. gallicum R602.</title>
        <authorList>
            <person name="Bustos P."/>
            <person name="Santamaria R.I."/>
            <person name="Lozano L."/>
            <person name="Acosta J.L."/>
            <person name="Ormeno-Orrillo E."/>
            <person name="Rogel M.A."/>
            <person name="Romero D."/>
            <person name="Cevallos M.A."/>
            <person name="Martinez-Romero E."/>
            <person name="Gonzalez V."/>
        </authorList>
    </citation>
    <scope>NUCLEOTIDE SEQUENCE [LARGE SCALE GENOMIC DNA]</scope>
    <source>
        <strain evidence="1 2">R602</strain>
        <plasmid evidence="1 2">pRgalR602c</plasmid>
    </source>
</reference>
<dbReference type="Proteomes" id="UP000031368">
    <property type="component" value="Plasmid pRgalR602c"/>
</dbReference>
<evidence type="ECO:0000313" key="1">
    <source>
        <dbReference type="EMBL" id="AJD45239.1"/>
    </source>
</evidence>
<name>A0A0B4XB52_9HYPH</name>
<evidence type="ECO:0000313" key="2">
    <source>
        <dbReference type="Proteomes" id="UP000031368"/>
    </source>
</evidence>
<accession>A0A0B4XB52</accession>
<protein>
    <submittedName>
        <fullName evidence="1">Uncharacterized protein</fullName>
    </submittedName>
</protein>